<dbReference type="AlphaFoldDB" id="A0A0A8YAB6"/>
<accession>A0A0A8YAB6</accession>
<sequence length="67" mass="6874">MSTATSTTSRPRHSGPSQGSPGRTLTSATRTPLPAASTSRASTCSPPSNRFWINSTCRMECVGSGGS</sequence>
<dbReference type="EMBL" id="GBRH01275535">
    <property type="protein sequence ID" value="JAD22360.1"/>
    <property type="molecule type" value="Transcribed_RNA"/>
</dbReference>
<evidence type="ECO:0000256" key="1">
    <source>
        <dbReference type="SAM" id="MobiDB-lite"/>
    </source>
</evidence>
<evidence type="ECO:0000313" key="2">
    <source>
        <dbReference type="EMBL" id="JAD22360.1"/>
    </source>
</evidence>
<name>A0A0A8YAB6_ARUDO</name>
<reference evidence="2" key="1">
    <citation type="submission" date="2014-09" db="EMBL/GenBank/DDBJ databases">
        <authorList>
            <person name="Magalhaes I.L.F."/>
            <person name="Oliveira U."/>
            <person name="Santos F.R."/>
            <person name="Vidigal T.H.D.A."/>
            <person name="Brescovit A.D."/>
            <person name="Santos A.J."/>
        </authorList>
    </citation>
    <scope>NUCLEOTIDE SEQUENCE</scope>
    <source>
        <tissue evidence="2">Shoot tissue taken approximately 20 cm above the soil surface</tissue>
    </source>
</reference>
<feature type="region of interest" description="Disordered" evidence="1">
    <location>
        <begin position="1"/>
        <end position="49"/>
    </location>
</feature>
<organism evidence="2">
    <name type="scientific">Arundo donax</name>
    <name type="common">Giant reed</name>
    <name type="synonym">Donax arundinaceus</name>
    <dbReference type="NCBI Taxonomy" id="35708"/>
    <lineage>
        <taxon>Eukaryota</taxon>
        <taxon>Viridiplantae</taxon>
        <taxon>Streptophyta</taxon>
        <taxon>Embryophyta</taxon>
        <taxon>Tracheophyta</taxon>
        <taxon>Spermatophyta</taxon>
        <taxon>Magnoliopsida</taxon>
        <taxon>Liliopsida</taxon>
        <taxon>Poales</taxon>
        <taxon>Poaceae</taxon>
        <taxon>PACMAD clade</taxon>
        <taxon>Arundinoideae</taxon>
        <taxon>Arundineae</taxon>
        <taxon>Arundo</taxon>
    </lineage>
</organism>
<reference evidence="2" key="2">
    <citation type="journal article" date="2015" name="Data Brief">
        <title>Shoot transcriptome of the giant reed, Arundo donax.</title>
        <authorList>
            <person name="Barrero R.A."/>
            <person name="Guerrero F.D."/>
            <person name="Moolhuijzen P."/>
            <person name="Goolsby J.A."/>
            <person name="Tidwell J."/>
            <person name="Bellgard S.E."/>
            <person name="Bellgard M.I."/>
        </authorList>
    </citation>
    <scope>NUCLEOTIDE SEQUENCE</scope>
    <source>
        <tissue evidence="2">Shoot tissue taken approximately 20 cm above the soil surface</tissue>
    </source>
</reference>
<protein>
    <submittedName>
        <fullName evidence="2">Uncharacterized protein</fullName>
    </submittedName>
</protein>
<proteinExistence type="predicted"/>